<dbReference type="GO" id="GO:0005829">
    <property type="term" value="C:cytosol"/>
    <property type="evidence" value="ECO:0007669"/>
    <property type="project" value="TreeGrafter"/>
</dbReference>
<name>A0AA96FDD7_9MICO</name>
<evidence type="ECO:0000256" key="1">
    <source>
        <dbReference type="ARBA" id="ARBA00023125"/>
    </source>
</evidence>
<dbReference type="PANTHER" id="PTHR46797">
    <property type="entry name" value="HTH-TYPE TRANSCRIPTIONAL REGULATOR"/>
    <property type="match status" value="1"/>
</dbReference>
<dbReference type="Gene3D" id="1.10.260.40">
    <property type="entry name" value="lambda repressor-like DNA-binding domains"/>
    <property type="match status" value="1"/>
</dbReference>
<feature type="domain" description="HTH cro/C1-type" evidence="2">
    <location>
        <begin position="14"/>
        <end position="68"/>
    </location>
</feature>
<dbReference type="SMART" id="SM00530">
    <property type="entry name" value="HTH_XRE"/>
    <property type="match status" value="1"/>
</dbReference>
<evidence type="ECO:0000313" key="3">
    <source>
        <dbReference type="EMBL" id="WNM27370.1"/>
    </source>
</evidence>
<dbReference type="SUPFAM" id="SSF47413">
    <property type="entry name" value="lambda repressor-like DNA-binding domains"/>
    <property type="match status" value="1"/>
</dbReference>
<dbReference type="InterPro" id="IPR010982">
    <property type="entry name" value="Lambda_DNA-bd_dom_sf"/>
</dbReference>
<protein>
    <submittedName>
        <fullName evidence="3">XRE family transcriptional regulator</fullName>
    </submittedName>
</protein>
<dbReference type="AlphaFoldDB" id="A0AA96FDD7"/>
<proteinExistence type="predicted"/>
<dbReference type="SUPFAM" id="SSF51182">
    <property type="entry name" value="RmlC-like cupins"/>
    <property type="match status" value="1"/>
</dbReference>
<evidence type="ECO:0000259" key="2">
    <source>
        <dbReference type="PROSITE" id="PS50943"/>
    </source>
</evidence>
<organism evidence="3">
    <name type="scientific">Demequina capsici</name>
    <dbReference type="NCBI Taxonomy" id="3075620"/>
    <lineage>
        <taxon>Bacteria</taxon>
        <taxon>Bacillati</taxon>
        <taxon>Actinomycetota</taxon>
        <taxon>Actinomycetes</taxon>
        <taxon>Micrococcales</taxon>
        <taxon>Demequinaceae</taxon>
        <taxon>Demequina</taxon>
    </lineage>
</organism>
<gene>
    <name evidence="3" type="ORF">RN607_14395</name>
</gene>
<dbReference type="InterPro" id="IPR050807">
    <property type="entry name" value="TransReg_Diox_bact_type"/>
</dbReference>
<dbReference type="InterPro" id="IPR014710">
    <property type="entry name" value="RmlC-like_jellyroll"/>
</dbReference>
<dbReference type="EMBL" id="CP134880">
    <property type="protein sequence ID" value="WNM27370.1"/>
    <property type="molecule type" value="Genomic_DNA"/>
</dbReference>
<dbReference type="Gene3D" id="2.60.120.10">
    <property type="entry name" value="Jelly Rolls"/>
    <property type="match status" value="1"/>
</dbReference>
<dbReference type="GO" id="GO:0003700">
    <property type="term" value="F:DNA-binding transcription factor activity"/>
    <property type="evidence" value="ECO:0007669"/>
    <property type="project" value="TreeGrafter"/>
</dbReference>
<dbReference type="InterPro" id="IPR001387">
    <property type="entry name" value="Cro/C1-type_HTH"/>
</dbReference>
<sequence length="176" mass="18447">MDPDELAPLVGDRLRAVRADRGLSLNALAAAAGIGKGSLSEIERGSRNPNLSTLYALANALDLPLAWLLAERPGAEVGAPGIETVLLGTTGSVDDAVEVYMLRLTPGTVHRSSAHGPHVVEHLVVTRGVARVGRSGGEVMVKTGEHYDWVSDTEHTYEAVGGPAEAVLVMRRVPAS</sequence>
<dbReference type="PANTHER" id="PTHR46797:SF1">
    <property type="entry name" value="METHYLPHOSPHONATE SYNTHASE"/>
    <property type="match status" value="1"/>
</dbReference>
<dbReference type="Proteomes" id="UP001303408">
    <property type="component" value="Chromosome"/>
</dbReference>
<dbReference type="RefSeq" id="WP_313543375.1">
    <property type="nucleotide sequence ID" value="NZ_CP134880.1"/>
</dbReference>
<dbReference type="CDD" id="cd00093">
    <property type="entry name" value="HTH_XRE"/>
    <property type="match status" value="1"/>
</dbReference>
<dbReference type="PROSITE" id="PS50943">
    <property type="entry name" value="HTH_CROC1"/>
    <property type="match status" value="1"/>
</dbReference>
<accession>A0AA96FDD7</accession>
<dbReference type="Pfam" id="PF01381">
    <property type="entry name" value="HTH_3"/>
    <property type="match status" value="1"/>
</dbReference>
<reference evidence="3" key="1">
    <citation type="submission" date="2023-09" db="EMBL/GenBank/DDBJ databases">
        <title>Demequina sp. a novel bacteria isolated from Capsicum annuum.</title>
        <authorList>
            <person name="Humaira Z."/>
            <person name="Lee J."/>
            <person name="Cho D."/>
        </authorList>
    </citation>
    <scope>NUCLEOTIDE SEQUENCE</scope>
    <source>
        <strain evidence="3">PMTSA13</strain>
    </source>
</reference>
<keyword evidence="1" id="KW-0238">DNA-binding</keyword>
<dbReference type="KEGG" id="dcp:RN607_14395"/>
<dbReference type="GO" id="GO:0003677">
    <property type="term" value="F:DNA binding"/>
    <property type="evidence" value="ECO:0007669"/>
    <property type="project" value="UniProtKB-KW"/>
</dbReference>
<dbReference type="InterPro" id="IPR011051">
    <property type="entry name" value="RmlC_Cupin_sf"/>
</dbReference>